<protein>
    <recommendedName>
        <fullName evidence="5">EamA domain-containing protein</fullName>
    </recommendedName>
</protein>
<dbReference type="OrthoDB" id="10062838at2759"/>
<feature type="transmembrane region" description="Helical" evidence="1">
    <location>
        <begin position="246"/>
        <end position="266"/>
    </location>
</feature>
<keyword evidence="1" id="KW-0812">Transmembrane</keyword>
<keyword evidence="2" id="KW-0732">Signal</keyword>
<accession>A0A1D2VB66</accession>
<feature type="transmembrane region" description="Helical" evidence="1">
    <location>
        <begin position="389"/>
        <end position="410"/>
    </location>
</feature>
<reference evidence="4" key="1">
    <citation type="submission" date="2016-05" db="EMBL/GenBank/DDBJ databases">
        <title>Comparative genomics of biotechnologically important yeasts.</title>
        <authorList>
            <consortium name="DOE Joint Genome Institute"/>
            <person name="Riley R."/>
            <person name="Haridas S."/>
            <person name="Wolfe K.H."/>
            <person name="Lopes M.R."/>
            <person name="Hittinger C.T."/>
            <person name="Goker M."/>
            <person name="Salamov A."/>
            <person name="Wisecaver J."/>
            <person name="Long T.M."/>
            <person name="Aerts A.L."/>
            <person name="Barry K."/>
            <person name="Choi C."/>
            <person name="Clum A."/>
            <person name="Coughlan A.Y."/>
            <person name="Deshpande S."/>
            <person name="Douglass A.P."/>
            <person name="Hanson S.J."/>
            <person name="Klenk H.-P."/>
            <person name="Labutti K."/>
            <person name="Lapidus A."/>
            <person name="Lindquist E."/>
            <person name="Lipzen A."/>
            <person name="Meier-Kolthoff J.P."/>
            <person name="Ohm R.A."/>
            <person name="Otillar R.P."/>
            <person name="Pangilinan J."/>
            <person name="Peng Y."/>
            <person name="Rokas A."/>
            <person name="Rosa C.A."/>
            <person name="Scheuner C."/>
            <person name="Sibirny A.A."/>
            <person name="Slot J.C."/>
            <person name="Stielow J.B."/>
            <person name="Sun H."/>
            <person name="Kurtzman C.P."/>
            <person name="Blackwell M."/>
            <person name="Grigoriev I.V."/>
            <person name="Jeffries T.W."/>
        </authorList>
    </citation>
    <scope>NUCLEOTIDE SEQUENCE [LARGE SCALE GENOMIC DNA]</scope>
    <source>
        <strain evidence="4">DSM 1968</strain>
    </source>
</reference>
<feature type="transmembrane region" description="Helical" evidence="1">
    <location>
        <begin position="335"/>
        <end position="355"/>
    </location>
</feature>
<feature type="transmembrane region" description="Helical" evidence="1">
    <location>
        <begin position="207"/>
        <end position="226"/>
    </location>
</feature>
<evidence type="ECO:0000256" key="2">
    <source>
        <dbReference type="SAM" id="SignalP"/>
    </source>
</evidence>
<evidence type="ECO:0000313" key="4">
    <source>
        <dbReference type="Proteomes" id="UP000095038"/>
    </source>
</evidence>
<keyword evidence="4" id="KW-1185">Reference proteome</keyword>
<feature type="transmembrane region" description="Helical" evidence="1">
    <location>
        <begin position="148"/>
        <end position="171"/>
    </location>
</feature>
<dbReference type="SUPFAM" id="SSF103481">
    <property type="entry name" value="Multidrug resistance efflux transporter EmrE"/>
    <property type="match status" value="1"/>
</dbReference>
<dbReference type="STRING" id="1344418.A0A1D2VB66"/>
<gene>
    <name evidence="3" type="ORF">ASCRUDRAFT_20007</name>
</gene>
<feature type="signal peptide" evidence="2">
    <location>
        <begin position="1"/>
        <end position="19"/>
    </location>
</feature>
<dbReference type="AlphaFoldDB" id="A0A1D2VB66"/>
<evidence type="ECO:0000313" key="3">
    <source>
        <dbReference type="EMBL" id="ODV58849.1"/>
    </source>
</evidence>
<proteinExistence type="predicted"/>
<keyword evidence="1" id="KW-1133">Transmembrane helix</keyword>
<dbReference type="EMBL" id="KV454489">
    <property type="protein sequence ID" value="ODV58849.1"/>
    <property type="molecule type" value="Genomic_DNA"/>
</dbReference>
<organism evidence="3 4">
    <name type="scientific">Ascoidea rubescens DSM 1968</name>
    <dbReference type="NCBI Taxonomy" id="1344418"/>
    <lineage>
        <taxon>Eukaryota</taxon>
        <taxon>Fungi</taxon>
        <taxon>Dikarya</taxon>
        <taxon>Ascomycota</taxon>
        <taxon>Saccharomycotina</taxon>
        <taxon>Saccharomycetes</taxon>
        <taxon>Ascoideaceae</taxon>
        <taxon>Ascoidea</taxon>
    </lineage>
</organism>
<dbReference type="Proteomes" id="UP000095038">
    <property type="component" value="Unassembled WGS sequence"/>
</dbReference>
<evidence type="ECO:0000256" key="1">
    <source>
        <dbReference type="SAM" id="Phobius"/>
    </source>
</evidence>
<feature type="chain" id="PRO_5008910374" description="EamA domain-containing protein" evidence="2">
    <location>
        <begin position="20"/>
        <end position="416"/>
    </location>
</feature>
<dbReference type="RefSeq" id="XP_020045156.1">
    <property type="nucleotide sequence ID" value="XM_020189616.2"/>
</dbReference>
<name>A0A1D2VB66_9ASCO</name>
<dbReference type="PANTHER" id="PTHR19346">
    <property type="entry name" value="SUGAR PHOSPHATE TRANSPORTER DOMAIN-CONTAINING PROTEIN"/>
    <property type="match status" value="1"/>
</dbReference>
<evidence type="ECO:0008006" key="5">
    <source>
        <dbReference type="Google" id="ProtNLM"/>
    </source>
</evidence>
<dbReference type="PANTHER" id="PTHR19346:SF4">
    <property type="entry name" value="SUGAR PHOSPHATE TRANSPORTER DOMAIN-CONTAINING PROTEIN"/>
    <property type="match status" value="1"/>
</dbReference>
<feature type="transmembrane region" description="Helical" evidence="1">
    <location>
        <begin position="362"/>
        <end position="383"/>
    </location>
</feature>
<dbReference type="GeneID" id="30963252"/>
<feature type="non-terminal residue" evidence="3">
    <location>
        <position position="416"/>
    </location>
</feature>
<feature type="non-terminal residue" evidence="3">
    <location>
        <position position="1"/>
    </location>
</feature>
<dbReference type="InterPro" id="IPR026505">
    <property type="entry name" value="Solute_c_fam_35_mem_F3/F4"/>
</dbReference>
<sequence length="416" mass="47202">KIIFVSFLFLVSLITFVSQTELVSYSYNSLNFNQPFLLLYLTHCAWIIFWFLQTILISTYKKFVNNPNNDSLKSFILNEINLAYQISNLIYNYNGNEENTTNNSNVNDNDNDNDNDDFGGNNYMNIKIATKTSSILSNLVVFFKSTPILYMSFYSFILSIILNIAASTWYISMNLTTSNNVTAIYNSSPFFAYIFAIFLLKNEFFSILKVSSVLMAIFGIFIVIYSTNDNKDSDTTSTYANKPHQLIGNLLILFGSILYGYYDVFYKKYLCPTSDNYNSLNSMKKANFSNFIMTLIGFASFIILTLFVLVVKIFFYNSHLSSILLNLSIISSKEWLFISLSVSSNLIFCSASLILMSITSPVLTAVSSILTIIFVGIIEWIFFKIGLSFGQILGDIVVLLGFIGLTITYWNDISSD</sequence>
<feature type="transmembrane region" description="Helical" evidence="1">
    <location>
        <begin position="183"/>
        <end position="200"/>
    </location>
</feature>
<dbReference type="InterPro" id="IPR037185">
    <property type="entry name" value="EmrE-like"/>
</dbReference>
<feature type="transmembrane region" description="Helical" evidence="1">
    <location>
        <begin position="35"/>
        <end position="52"/>
    </location>
</feature>
<keyword evidence="1" id="KW-0472">Membrane</keyword>
<dbReference type="InParanoid" id="A0A1D2VB66"/>
<feature type="transmembrane region" description="Helical" evidence="1">
    <location>
        <begin position="287"/>
        <end position="315"/>
    </location>
</feature>